<evidence type="ECO:0000256" key="2">
    <source>
        <dbReference type="ARBA" id="ARBA00012438"/>
    </source>
</evidence>
<comment type="caution">
    <text evidence="8">The sequence shown here is derived from an EMBL/GenBank/DDBJ whole genome shotgun (WGS) entry which is preliminary data.</text>
</comment>
<dbReference type="InterPro" id="IPR036890">
    <property type="entry name" value="HATPase_C_sf"/>
</dbReference>
<keyword evidence="5" id="KW-0902">Two-component regulatory system</keyword>
<gene>
    <name evidence="8" type="ORF">JOF29_002877</name>
</gene>
<evidence type="ECO:0000256" key="5">
    <source>
        <dbReference type="ARBA" id="ARBA00023012"/>
    </source>
</evidence>
<sequence length="599" mass="63982">MILLAWNGIAGLRAARHVSPGRLAAVPVLVVDITIMIGLAMLVAAAQPAGTILNHGADLAGQYAVGTTVLWTALRGVSAGLAVVLSSCLMQLVAVLVNGAEVAGRAAVVELVVRITWVVAALTVASAIMAYANRSWRLALSLGNELKTYSTIQRYLDSVHDIVLQDYGHILRTTARTDISSQRVLDDIGRWARQSIALIRARFAQEDSDDRRVGVRFDALGAEFRRRGLDVDVRVDVEEMNPHVGGIVVAGVRELLSNVQVHAGVRRAELAVRLDAGSLVVDVVDRGCGFTPRRDEFGYGLAHSVADRLSTINGRFRIDSRAGLGTKVTLWIPIDVALRVSTESGTPSLDHLVARLSAASRLPGGQSCDHRPWWKRDLSEPEVRAMVHNLARGWLATPVLVYRIFVGPVQVLTGLSEPGLSPGRTMVVALLGYQAVEITVLILAIRGRAGRLLKNPAVLLADFSICAVLNVWAAQVVATAGLPLDVSHQFLFAYTYGAVALWTVVHGSRTGLAVLALALALEVVLTGMSLEGFTVGTALTQCAKLTAAVLVAASVKWSSDRAVARAVQSTADLGKVNSRIVLMHKLGSRSESVLSQVSR</sequence>
<keyword evidence="6" id="KW-0472">Membrane</keyword>
<dbReference type="InterPro" id="IPR050482">
    <property type="entry name" value="Sensor_HK_TwoCompSys"/>
</dbReference>
<evidence type="ECO:0000256" key="6">
    <source>
        <dbReference type="SAM" id="Phobius"/>
    </source>
</evidence>
<comment type="catalytic activity">
    <reaction evidence="1">
        <text>ATP + protein L-histidine = ADP + protein N-phospho-L-histidine.</text>
        <dbReference type="EC" id="2.7.13.3"/>
    </reaction>
</comment>
<dbReference type="SUPFAM" id="SSF55874">
    <property type="entry name" value="ATPase domain of HSP90 chaperone/DNA topoisomerase II/histidine kinase"/>
    <property type="match status" value="1"/>
</dbReference>
<feature type="transmembrane region" description="Helical" evidence="6">
    <location>
        <begin position="111"/>
        <end position="132"/>
    </location>
</feature>
<dbReference type="Gene3D" id="3.30.565.10">
    <property type="entry name" value="Histidine kinase-like ATPase, C-terminal domain"/>
    <property type="match status" value="1"/>
</dbReference>
<evidence type="ECO:0000313" key="8">
    <source>
        <dbReference type="EMBL" id="MBP2351794.1"/>
    </source>
</evidence>
<reference evidence="8 9" key="1">
    <citation type="submission" date="2021-03" db="EMBL/GenBank/DDBJ databases">
        <title>Sequencing the genomes of 1000 actinobacteria strains.</title>
        <authorList>
            <person name="Klenk H.-P."/>
        </authorList>
    </citation>
    <scope>NUCLEOTIDE SEQUENCE [LARGE SCALE GENOMIC DNA]</scope>
    <source>
        <strain evidence="8 9">DSM 18824</strain>
    </source>
</reference>
<keyword evidence="6" id="KW-0812">Transmembrane</keyword>
<feature type="domain" description="Histidine kinase/HSP90-like ATPase" evidence="7">
    <location>
        <begin position="252"/>
        <end position="334"/>
    </location>
</feature>
<dbReference type="EMBL" id="JAGINT010000001">
    <property type="protein sequence ID" value="MBP2351794.1"/>
    <property type="molecule type" value="Genomic_DNA"/>
</dbReference>
<feature type="transmembrane region" description="Helical" evidence="6">
    <location>
        <begin position="512"/>
        <end position="530"/>
    </location>
</feature>
<dbReference type="RefSeq" id="WP_209694652.1">
    <property type="nucleotide sequence ID" value="NZ_BAAAVU010000013.1"/>
</dbReference>
<dbReference type="InterPro" id="IPR003594">
    <property type="entry name" value="HATPase_dom"/>
</dbReference>
<dbReference type="PANTHER" id="PTHR24421">
    <property type="entry name" value="NITRATE/NITRITE SENSOR PROTEIN NARX-RELATED"/>
    <property type="match status" value="1"/>
</dbReference>
<evidence type="ECO:0000256" key="1">
    <source>
        <dbReference type="ARBA" id="ARBA00000085"/>
    </source>
</evidence>
<feature type="transmembrane region" description="Helical" evidence="6">
    <location>
        <begin position="23"/>
        <end position="46"/>
    </location>
</feature>
<dbReference type="Pfam" id="PF02518">
    <property type="entry name" value="HATPase_c"/>
    <property type="match status" value="1"/>
</dbReference>
<feature type="transmembrane region" description="Helical" evidence="6">
    <location>
        <begin position="81"/>
        <end position="99"/>
    </location>
</feature>
<accession>A0ABS4UJK1</accession>
<evidence type="ECO:0000256" key="4">
    <source>
        <dbReference type="ARBA" id="ARBA00022777"/>
    </source>
</evidence>
<name>A0ABS4UJK1_9ACTN</name>
<protein>
    <recommendedName>
        <fullName evidence="2">histidine kinase</fullName>
        <ecNumber evidence="2">2.7.13.3</ecNumber>
    </recommendedName>
</protein>
<dbReference type="PANTHER" id="PTHR24421:SF10">
    <property type="entry name" value="NITRATE_NITRITE SENSOR PROTEIN NARQ"/>
    <property type="match status" value="1"/>
</dbReference>
<keyword evidence="3" id="KW-0808">Transferase</keyword>
<proteinExistence type="predicted"/>
<dbReference type="GO" id="GO:0016301">
    <property type="term" value="F:kinase activity"/>
    <property type="evidence" value="ECO:0007669"/>
    <property type="project" value="UniProtKB-KW"/>
</dbReference>
<keyword evidence="4 8" id="KW-0418">Kinase</keyword>
<evidence type="ECO:0000259" key="7">
    <source>
        <dbReference type="Pfam" id="PF02518"/>
    </source>
</evidence>
<keyword evidence="9" id="KW-1185">Reference proteome</keyword>
<evidence type="ECO:0000313" key="9">
    <source>
        <dbReference type="Proteomes" id="UP000755585"/>
    </source>
</evidence>
<feature type="transmembrane region" description="Helical" evidence="6">
    <location>
        <begin position="486"/>
        <end position="505"/>
    </location>
</feature>
<dbReference type="Proteomes" id="UP000755585">
    <property type="component" value="Unassembled WGS sequence"/>
</dbReference>
<feature type="transmembrane region" description="Helical" evidence="6">
    <location>
        <begin position="457"/>
        <end position="480"/>
    </location>
</feature>
<evidence type="ECO:0000256" key="3">
    <source>
        <dbReference type="ARBA" id="ARBA00022679"/>
    </source>
</evidence>
<feature type="transmembrane region" description="Helical" evidence="6">
    <location>
        <begin position="425"/>
        <end position="445"/>
    </location>
</feature>
<keyword evidence="6" id="KW-1133">Transmembrane helix</keyword>
<dbReference type="EC" id="2.7.13.3" evidence="2"/>
<dbReference type="CDD" id="cd16917">
    <property type="entry name" value="HATPase_UhpB-NarQ-NarX-like"/>
    <property type="match status" value="1"/>
</dbReference>
<organism evidence="8 9">
    <name type="scientific">Kribbella aluminosa</name>
    <dbReference type="NCBI Taxonomy" id="416017"/>
    <lineage>
        <taxon>Bacteria</taxon>
        <taxon>Bacillati</taxon>
        <taxon>Actinomycetota</taxon>
        <taxon>Actinomycetes</taxon>
        <taxon>Propionibacteriales</taxon>
        <taxon>Kribbellaceae</taxon>
        <taxon>Kribbella</taxon>
    </lineage>
</organism>